<sequence length="190" mass="21265">MEGTMQPHMTAAEVRHFELQLAGLGSLLEFGCGGSTLVAARQVRRIVSVDSDPAWLARVRAEVAAEPVDFTPVHIDIGPVGEWGYPTGESRLRDWPRYHTQVWRGMGGSPDAVLIDGRFRVACLLQAIIHCKPDCVLLFHDFTGRPHYHAVLRHVDVLTRVDTLAVMRVRQQVDGKAVLHDLFDHYLNPD</sequence>
<reference evidence="1 2" key="1">
    <citation type="journal article" date="2009" name="Proc. Natl. Acad. Sci. U.S.A.">
        <title>The genomic basis of trophic strategy in marine bacteria.</title>
        <authorList>
            <person name="Lauro F.M."/>
            <person name="McDougald D."/>
            <person name="Thomas T."/>
            <person name="Williams T.J."/>
            <person name="Egan S."/>
            <person name="Rice S."/>
            <person name="DeMaere M.Z."/>
            <person name="Ting L."/>
            <person name="Ertan H."/>
            <person name="Johnson J."/>
            <person name="Ferriera S."/>
            <person name="Lapidus A."/>
            <person name="Anderson I."/>
            <person name="Kyrpides N."/>
            <person name="Munk A.C."/>
            <person name="Detter C."/>
            <person name="Han C.S."/>
            <person name="Brown M.V."/>
            <person name="Robb F.T."/>
            <person name="Kjelleberg S."/>
            <person name="Cavicchioli R."/>
        </authorList>
    </citation>
    <scope>NUCLEOTIDE SEQUENCE [LARGE SCALE GENOMIC DNA]</scope>
    <source>
        <strain evidence="2">DSM 13593 / LMG 18877 / RB2256</strain>
    </source>
</reference>
<dbReference type="Proteomes" id="UP000006578">
    <property type="component" value="Chromosome"/>
</dbReference>
<dbReference type="KEGG" id="sal:Sala_2218"/>
<keyword evidence="2" id="KW-1185">Reference proteome</keyword>
<organism evidence="1 2">
    <name type="scientific">Sphingopyxis alaskensis (strain DSM 13593 / LMG 18877 / RB2256)</name>
    <name type="common">Sphingomonas alaskensis</name>
    <dbReference type="NCBI Taxonomy" id="317655"/>
    <lineage>
        <taxon>Bacteria</taxon>
        <taxon>Pseudomonadati</taxon>
        <taxon>Pseudomonadota</taxon>
        <taxon>Alphaproteobacteria</taxon>
        <taxon>Sphingomonadales</taxon>
        <taxon>Sphingomonadaceae</taxon>
        <taxon>Sphingopyxis</taxon>
    </lineage>
</organism>
<dbReference type="Gene3D" id="3.40.50.150">
    <property type="entry name" value="Vaccinia Virus protein VP39"/>
    <property type="match status" value="1"/>
</dbReference>
<dbReference type="SUPFAM" id="SSF53335">
    <property type="entry name" value="S-adenosyl-L-methionine-dependent methyltransferases"/>
    <property type="match status" value="1"/>
</dbReference>
<dbReference type="STRING" id="317655.Sala_2218"/>
<dbReference type="eggNOG" id="COG3914">
    <property type="taxonomic scope" value="Bacteria"/>
</dbReference>
<evidence type="ECO:0000313" key="1">
    <source>
        <dbReference type="EMBL" id="ABF53927.1"/>
    </source>
</evidence>
<evidence type="ECO:0000313" key="2">
    <source>
        <dbReference type="Proteomes" id="UP000006578"/>
    </source>
</evidence>
<dbReference type="EMBL" id="CP000356">
    <property type="protein sequence ID" value="ABF53927.1"/>
    <property type="molecule type" value="Genomic_DNA"/>
</dbReference>
<protein>
    <recommendedName>
        <fullName evidence="3">Class I SAM-dependent methyltransferase</fullName>
    </recommendedName>
</protein>
<dbReference type="HOGENOM" id="CLU_108867_0_0_5"/>
<gene>
    <name evidence="1" type="ordered locus">Sala_2218</name>
</gene>
<evidence type="ECO:0008006" key="3">
    <source>
        <dbReference type="Google" id="ProtNLM"/>
    </source>
</evidence>
<proteinExistence type="predicted"/>
<dbReference type="AlphaFoldDB" id="Q1GQZ5"/>
<name>Q1GQZ5_SPHAL</name>
<dbReference type="InterPro" id="IPR029063">
    <property type="entry name" value="SAM-dependent_MTases_sf"/>
</dbReference>
<accession>Q1GQZ5</accession>